<comment type="caution">
    <text evidence="2">The sequence shown here is derived from an EMBL/GenBank/DDBJ whole genome shotgun (WGS) entry which is preliminary data.</text>
</comment>
<sequence>MQEQEDISNVERLQKRMLETQEKLIELLKKLDKRKESSFTTDNSPMEETTSMPRILRQEGSPSPFSRPMASSTPFTSQRPNTLPKRVNIYAQASIPLQQEIPRNNTPIVKFRPKDYNLWFDGKEVE</sequence>
<keyword evidence="3" id="KW-1185">Reference proteome</keyword>
<dbReference type="EMBL" id="AVOT02087166">
    <property type="protein sequence ID" value="MBW0570923.1"/>
    <property type="molecule type" value="Genomic_DNA"/>
</dbReference>
<evidence type="ECO:0000256" key="1">
    <source>
        <dbReference type="SAM" id="MobiDB-lite"/>
    </source>
</evidence>
<feature type="region of interest" description="Disordered" evidence="1">
    <location>
        <begin position="33"/>
        <end position="83"/>
    </location>
</feature>
<name>A0A9Q3JX23_9BASI</name>
<accession>A0A9Q3JX23</accession>
<gene>
    <name evidence="2" type="ORF">O181_110638</name>
</gene>
<evidence type="ECO:0000313" key="2">
    <source>
        <dbReference type="EMBL" id="MBW0570923.1"/>
    </source>
</evidence>
<dbReference type="AlphaFoldDB" id="A0A9Q3JX23"/>
<proteinExistence type="predicted"/>
<organism evidence="2 3">
    <name type="scientific">Austropuccinia psidii MF-1</name>
    <dbReference type="NCBI Taxonomy" id="1389203"/>
    <lineage>
        <taxon>Eukaryota</taxon>
        <taxon>Fungi</taxon>
        <taxon>Dikarya</taxon>
        <taxon>Basidiomycota</taxon>
        <taxon>Pucciniomycotina</taxon>
        <taxon>Pucciniomycetes</taxon>
        <taxon>Pucciniales</taxon>
        <taxon>Sphaerophragmiaceae</taxon>
        <taxon>Austropuccinia</taxon>
    </lineage>
</organism>
<dbReference type="OrthoDB" id="2506366at2759"/>
<reference evidence="2" key="1">
    <citation type="submission" date="2021-03" db="EMBL/GenBank/DDBJ databases">
        <title>Draft genome sequence of rust myrtle Austropuccinia psidii MF-1, a brazilian biotype.</title>
        <authorList>
            <person name="Quecine M.C."/>
            <person name="Pachon D.M.R."/>
            <person name="Bonatelli M.L."/>
            <person name="Correr F.H."/>
            <person name="Franceschini L.M."/>
            <person name="Leite T.F."/>
            <person name="Margarido G.R.A."/>
            <person name="Almeida C.A."/>
            <person name="Ferrarezi J.A."/>
            <person name="Labate C.A."/>
        </authorList>
    </citation>
    <scope>NUCLEOTIDE SEQUENCE</scope>
    <source>
        <strain evidence="2">MF-1</strain>
    </source>
</reference>
<feature type="compositionally biased region" description="Polar residues" evidence="1">
    <location>
        <begin position="60"/>
        <end position="81"/>
    </location>
</feature>
<protein>
    <submittedName>
        <fullName evidence="2">Uncharacterized protein</fullName>
    </submittedName>
</protein>
<evidence type="ECO:0000313" key="3">
    <source>
        <dbReference type="Proteomes" id="UP000765509"/>
    </source>
</evidence>
<feature type="compositionally biased region" description="Polar residues" evidence="1">
    <location>
        <begin position="38"/>
        <end position="52"/>
    </location>
</feature>
<dbReference type="Proteomes" id="UP000765509">
    <property type="component" value="Unassembled WGS sequence"/>
</dbReference>